<dbReference type="RefSeq" id="WP_164000222.1">
    <property type="nucleotide sequence ID" value="NZ_JARXWA010000007.1"/>
</dbReference>
<gene>
    <name evidence="1" type="ORF">GUK36_29665</name>
</gene>
<organism evidence="1 2">
    <name type="scientific">Rhizobium leguminosarum</name>
    <dbReference type="NCBI Taxonomy" id="384"/>
    <lineage>
        <taxon>Bacteria</taxon>
        <taxon>Pseudomonadati</taxon>
        <taxon>Pseudomonadota</taxon>
        <taxon>Alphaproteobacteria</taxon>
        <taxon>Hyphomicrobiales</taxon>
        <taxon>Rhizobiaceae</taxon>
        <taxon>Rhizobium/Agrobacterium group</taxon>
        <taxon>Rhizobium</taxon>
    </lineage>
</organism>
<comment type="caution">
    <text evidence="1">The sequence shown here is derived from an EMBL/GenBank/DDBJ whole genome shotgun (WGS) entry which is preliminary data.</text>
</comment>
<name>A0A6P0DML7_RHILE</name>
<proteinExistence type="predicted"/>
<dbReference type="AlphaFoldDB" id="A0A6P0DML7"/>
<reference evidence="1 2" key="1">
    <citation type="submission" date="2020-01" db="EMBL/GenBank/DDBJ databases">
        <title>Rhizobium genotypes associated with high levels of biological nitrogen fixation by grain legumes in a temperate-maritime cropping system.</title>
        <authorList>
            <person name="Maluk M."/>
            <person name="Francesc Ferrando Molina F."/>
            <person name="Lopez Del Egido L."/>
            <person name="Lafos M."/>
            <person name="Langarica-Fuentes A."/>
            <person name="Gebre Yohannes G."/>
            <person name="Young M.W."/>
            <person name="Martin P."/>
            <person name="Gantlett R."/>
            <person name="Kenicer G."/>
            <person name="Hawes C."/>
            <person name="Begg G.S."/>
            <person name="Quilliam R.S."/>
            <person name="Squire G.R."/>
            <person name="Poole P.S."/>
            <person name="Young P.W."/>
            <person name="Iannetta P.M."/>
            <person name="James E.K."/>
        </authorList>
    </citation>
    <scope>NUCLEOTIDE SEQUENCE [LARGE SCALE GENOMIC DNA]</scope>
    <source>
        <strain evidence="1 2">JHI944</strain>
    </source>
</reference>
<dbReference type="EMBL" id="WXXP01000015">
    <property type="protein sequence ID" value="NEK53577.1"/>
    <property type="molecule type" value="Genomic_DNA"/>
</dbReference>
<accession>A0A6P0DML7</accession>
<protein>
    <submittedName>
        <fullName evidence="1">Uncharacterized protein</fullName>
    </submittedName>
</protein>
<sequence length="126" mass="14126">MHNIGFFITVFEDDDDIRFEVEFFVRIDGDVVSGTLDEVLVAIGSANLRRILRQEAEKLYAIMSNFLARRHLGNPVEVNFLNIGAFQCVMVAGLGYPARSFADAEELEEALNSYRDDVPKTTIPAP</sequence>
<evidence type="ECO:0000313" key="2">
    <source>
        <dbReference type="Proteomes" id="UP000471409"/>
    </source>
</evidence>
<dbReference type="Proteomes" id="UP000471409">
    <property type="component" value="Unassembled WGS sequence"/>
</dbReference>
<evidence type="ECO:0000313" key="1">
    <source>
        <dbReference type="EMBL" id="NEK53577.1"/>
    </source>
</evidence>